<keyword evidence="7" id="KW-0560">Oxidoreductase</keyword>
<evidence type="ECO:0000256" key="5">
    <source>
        <dbReference type="ARBA" id="ARBA00022723"/>
    </source>
</evidence>
<proteinExistence type="inferred from homology"/>
<comment type="similarity">
    <text evidence="2">Belongs to the zinc-containing alcohol dehydrogenase family. Class-III subfamily.</text>
</comment>
<dbReference type="PROSITE" id="PS00059">
    <property type="entry name" value="ADH_ZINC"/>
    <property type="match status" value="1"/>
</dbReference>
<dbReference type="OrthoDB" id="417550at2759"/>
<comment type="cofactor">
    <cofactor evidence="1 11">
        <name>Zn(2+)</name>
        <dbReference type="ChEBI" id="CHEBI:29105"/>
    </cofactor>
</comment>
<evidence type="ECO:0000256" key="10">
    <source>
        <dbReference type="ARBA" id="ARBA00049243"/>
    </source>
</evidence>
<dbReference type="GO" id="GO:0008270">
    <property type="term" value="F:zinc ion binding"/>
    <property type="evidence" value="ECO:0007669"/>
    <property type="project" value="InterPro"/>
</dbReference>
<keyword evidence="12" id="KW-0472">Membrane</keyword>
<dbReference type="GO" id="GO:0046294">
    <property type="term" value="P:formaldehyde catabolic process"/>
    <property type="evidence" value="ECO:0007669"/>
    <property type="project" value="TreeGrafter"/>
</dbReference>
<sequence length="410" mass="44422">MSTSRSSQIITCKGMSLLHLCCARSHRKIIPLLSVVNLPSGLLLTAAVIWGSGEPLKVEEIQIEPPKSTEVRVRMLYASVCHTDVLRAGRKGDRVPLFPRVLGHEGVGMVESFGDEVNGLEEGDYVIPTMLAECEDCENCTSANTNLCLTYPLSRSGLMLDGTSRMSIKGQKLYHMFTCSTWSEYMVIDYNYVNKIDPSIPLPHASVLSCGFSTGFGAAWKEAQVKMGSTVAVLGLGAVGLGVTEGARMLGAAKIIGVDKNIMKKDKGLAFGMTDFMNPDECSDKSISQMIKDLTGGVGVDYCFECVGSESLINQAIQATKEGKGKTIAIGGGINSVKIDYFPLLSGRTLKGSIFGGLKVKSDLPILMEKCKNKEFDLDELLTHEVTLQDIEKAFELLKQPDCVKVLIKI</sequence>
<evidence type="ECO:0000256" key="9">
    <source>
        <dbReference type="ARBA" id="ARBA00049164"/>
    </source>
</evidence>
<evidence type="ECO:0000256" key="4">
    <source>
        <dbReference type="ARBA" id="ARBA00013190"/>
    </source>
</evidence>
<dbReference type="InterPro" id="IPR002328">
    <property type="entry name" value="ADH_Zn_CS"/>
</dbReference>
<evidence type="ECO:0000313" key="14">
    <source>
        <dbReference type="EMBL" id="KAG6737576.1"/>
    </source>
</evidence>
<dbReference type="GO" id="GO:0051903">
    <property type="term" value="F:S-(hydroxymethyl)glutathione dehydrogenase [NAD(P)+] activity"/>
    <property type="evidence" value="ECO:0007669"/>
    <property type="project" value="TreeGrafter"/>
</dbReference>
<dbReference type="EC" id="1.1.1.1" evidence="4"/>
<evidence type="ECO:0000256" key="8">
    <source>
        <dbReference type="ARBA" id="ARBA00023027"/>
    </source>
</evidence>
<dbReference type="FunFam" id="3.40.50.720:FF:000003">
    <property type="entry name" value="S-(hydroxymethyl)glutathione dehydrogenase"/>
    <property type="match status" value="1"/>
</dbReference>
<evidence type="ECO:0000256" key="3">
    <source>
        <dbReference type="ARBA" id="ARBA00011738"/>
    </source>
</evidence>
<evidence type="ECO:0000256" key="2">
    <source>
        <dbReference type="ARBA" id="ARBA00010902"/>
    </source>
</evidence>
<keyword evidence="12" id="KW-0812">Transmembrane</keyword>
<keyword evidence="8" id="KW-0520">NAD</keyword>
<dbReference type="InterPro" id="IPR013154">
    <property type="entry name" value="ADH-like_N"/>
</dbReference>
<comment type="subunit">
    <text evidence="3">Homodimer.</text>
</comment>
<evidence type="ECO:0000256" key="7">
    <source>
        <dbReference type="ARBA" id="ARBA00023002"/>
    </source>
</evidence>
<evidence type="ECO:0000256" key="11">
    <source>
        <dbReference type="RuleBase" id="RU361277"/>
    </source>
</evidence>
<keyword evidence="15" id="KW-1185">Reference proteome</keyword>
<dbReference type="SMART" id="SM00829">
    <property type="entry name" value="PKS_ER"/>
    <property type="match status" value="1"/>
</dbReference>
<evidence type="ECO:0000256" key="6">
    <source>
        <dbReference type="ARBA" id="ARBA00022833"/>
    </source>
</evidence>
<dbReference type="EMBL" id="JAAWWB010000038">
    <property type="protein sequence ID" value="KAG6737576.1"/>
    <property type="molecule type" value="Genomic_DNA"/>
</dbReference>
<dbReference type="PANTHER" id="PTHR43880">
    <property type="entry name" value="ALCOHOL DEHYDROGENASE"/>
    <property type="match status" value="1"/>
</dbReference>
<dbReference type="Proteomes" id="UP000886885">
    <property type="component" value="Chromosome 19D"/>
</dbReference>
<dbReference type="FunFam" id="3.90.180.10:FF:000007">
    <property type="entry name" value="Alcohol dehydrogenase 6"/>
    <property type="match status" value="1"/>
</dbReference>
<dbReference type="GO" id="GO:0005829">
    <property type="term" value="C:cytosol"/>
    <property type="evidence" value="ECO:0007669"/>
    <property type="project" value="TreeGrafter"/>
</dbReference>
<keyword evidence="12" id="KW-1133">Transmembrane helix</keyword>
<keyword evidence="6 11" id="KW-0862">Zinc</keyword>
<dbReference type="AlphaFoldDB" id="A0A8X7XS78"/>
<evidence type="ECO:0000313" key="15">
    <source>
        <dbReference type="Proteomes" id="UP000886885"/>
    </source>
</evidence>
<accession>A0A8X7XS78</accession>
<name>A0A8X7XS78_POPTO</name>
<comment type="caution">
    <text evidence="14">The sequence shown here is derived from an EMBL/GenBank/DDBJ whole genome shotgun (WGS) entry which is preliminary data.</text>
</comment>
<gene>
    <name evidence="14" type="ORF">POTOM_059104</name>
</gene>
<protein>
    <recommendedName>
        <fullName evidence="4">alcohol dehydrogenase</fullName>
        <ecNumber evidence="4">1.1.1.1</ecNumber>
    </recommendedName>
</protein>
<comment type="catalytic activity">
    <reaction evidence="9">
        <text>a secondary alcohol + NAD(+) = a ketone + NADH + H(+)</text>
        <dbReference type="Rhea" id="RHEA:10740"/>
        <dbReference type="ChEBI" id="CHEBI:15378"/>
        <dbReference type="ChEBI" id="CHEBI:17087"/>
        <dbReference type="ChEBI" id="CHEBI:35681"/>
        <dbReference type="ChEBI" id="CHEBI:57540"/>
        <dbReference type="ChEBI" id="CHEBI:57945"/>
        <dbReference type="EC" id="1.1.1.1"/>
    </reaction>
</comment>
<feature type="transmembrane region" description="Helical" evidence="12">
    <location>
        <begin position="29"/>
        <end position="50"/>
    </location>
</feature>
<organism evidence="14 15">
    <name type="scientific">Populus tomentosa</name>
    <name type="common">Chinese white poplar</name>
    <dbReference type="NCBI Taxonomy" id="118781"/>
    <lineage>
        <taxon>Eukaryota</taxon>
        <taxon>Viridiplantae</taxon>
        <taxon>Streptophyta</taxon>
        <taxon>Embryophyta</taxon>
        <taxon>Tracheophyta</taxon>
        <taxon>Spermatophyta</taxon>
        <taxon>Magnoliopsida</taxon>
        <taxon>eudicotyledons</taxon>
        <taxon>Gunneridae</taxon>
        <taxon>Pentapetalae</taxon>
        <taxon>rosids</taxon>
        <taxon>fabids</taxon>
        <taxon>Malpighiales</taxon>
        <taxon>Salicaceae</taxon>
        <taxon>Saliceae</taxon>
        <taxon>Populus</taxon>
    </lineage>
</organism>
<dbReference type="GO" id="GO:0004022">
    <property type="term" value="F:alcohol dehydrogenase (NAD+) activity"/>
    <property type="evidence" value="ECO:0007669"/>
    <property type="project" value="UniProtKB-EC"/>
</dbReference>
<dbReference type="Pfam" id="PF00107">
    <property type="entry name" value="ADH_zinc_N"/>
    <property type="match status" value="1"/>
</dbReference>
<dbReference type="PANTHER" id="PTHR43880:SF48">
    <property type="entry name" value="ENOYL REDUCTASE (ER) DOMAIN-CONTAINING PROTEIN"/>
    <property type="match status" value="1"/>
</dbReference>
<evidence type="ECO:0000256" key="12">
    <source>
        <dbReference type="SAM" id="Phobius"/>
    </source>
</evidence>
<comment type="catalytic activity">
    <reaction evidence="10">
        <text>a primary alcohol + NAD(+) = an aldehyde + NADH + H(+)</text>
        <dbReference type="Rhea" id="RHEA:10736"/>
        <dbReference type="ChEBI" id="CHEBI:15378"/>
        <dbReference type="ChEBI" id="CHEBI:15734"/>
        <dbReference type="ChEBI" id="CHEBI:17478"/>
        <dbReference type="ChEBI" id="CHEBI:57540"/>
        <dbReference type="ChEBI" id="CHEBI:57945"/>
        <dbReference type="EC" id="1.1.1.1"/>
    </reaction>
</comment>
<reference evidence="14" key="1">
    <citation type="journal article" date="2020" name="bioRxiv">
        <title>Hybrid origin of Populus tomentosa Carr. identified through genome sequencing and phylogenomic analysis.</title>
        <authorList>
            <person name="An X."/>
            <person name="Gao K."/>
            <person name="Chen Z."/>
            <person name="Li J."/>
            <person name="Yang X."/>
            <person name="Yang X."/>
            <person name="Zhou J."/>
            <person name="Guo T."/>
            <person name="Zhao T."/>
            <person name="Huang S."/>
            <person name="Miao D."/>
            <person name="Khan W.U."/>
            <person name="Rao P."/>
            <person name="Ye M."/>
            <person name="Lei B."/>
            <person name="Liao W."/>
            <person name="Wang J."/>
            <person name="Ji L."/>
            <person name="Li Y."/>
            <person name="Guo B."/>
            <person name="Mustafa N.S."/>
            <person name="Li S."/>
            <person name="Yun Q."/>
            <person name="Keller S.R."/>
            <person name="Mao J."/>
            <person name="Zhang R."/>
            <person name="Strauss S.H."/>
        </authorList>
    </citation>
    <scope>NUCLEOTIDE SEQUENCE</scope>
    <source>
        <strain evidence="14">GM15</strain>
        <tissue evidence="14">Leaf</tissue>
    </source>
</reference>
<keyword evidence="5 11" id="KW-0479">Metal-binding</keyword>
<evidence type="ECO:0000256" key="1">
    <source>
        <dbReference type="ARBA" id="ARBA00001947"/>
    </source>
</evidence>
<dbReference type="Pfam" id="PF08240">
    <property type="entry name" value="ADH_N"/>
    <property type="match status" value="1"/>
</dbReference>
<dbReference type="CDD" id="cd08277">
    <property type="entry name" value="liver_alcohol_DH_like"/>
    <property type="match status" value="1"/>
</dbReference>
<dbReference type="InterPro" id="IPR013149">
    <property type="entry name" value="ADH-like_C"/>
</dbReference>
<feature type="domain" description="Enoyl reductase (ER)" evidence="13">
    <location>
        <begin position="51"/>
        <end position="408"/>
    </location>
</feature>
<dbReference type="InterPro" id="IPR020843">
    <property type="entry name" value="ER"/>
</dbReference>
<evidence type="ECO:0000259" key="13">
    <source>
        <dbReference type="SMART" id="SM00829"/>
    </source>
</evidence>